<name>A0A0N5AS07_9BILA</name>
<reference evidence="2" key="1">
    <citation type="submission" date="2017-02" db="UniProtKB">
        <authorList>
            <consortium name="WormBaseParasite"/>
        </authorList>
    </citation>
    <scope>IDENTIFICATION</scope>
</reference>
<dbReference type="AlphaFoldDB" id="A0A0N5AS07"/>
<sequence length="244" mass="28187">MCNNIDSDKTRRIIQRASVESRPNDVTLLQQIGLKKFTAQFFTVPPSFMKEVIHMACSKHEQQLQCGSVFEGDEVTRRRIEDLRTLGNHKMMFDYECLNDTFATSVYPCIGTDVTLWSAPCAEIMTNYWDLRTNVNQEIMSIYDTAVSTVKKLKPRASLQNVFQNFVFQHAMSKIAKLEGDKCQLFNEMRNCVLPRLMQQCGFEAAFAVNTSIGLGYLRTERRERLNLDFRNFDYVLDARCEGL</sequence>
<proteinExistence type="predicted"/>
<keyword evidence="1" id="KW-1185">Reference proteome</keyword>
<evidence type="ECO:0000313" key="1">
    <source>
        <dbReference type="Proteomes" id="UP000046393"/>
    </source>
</evidence>
<evidence type="ECO:0000313" key="2">
    <source>
        <dbReference type="WBParaSite" id="SMUV_0000755401-mRNA-1"/>
    </source>
</evidence>
<protein>
    <submittedName>
        <fullName evidence="2">NR LBD domain-containing protein</fullName>
    </submittedName>
</protein>
<dbReference type="Proteomes" id="UP000046393">
    <property type="component" value="Unplaced"/>
</dbReference>
<dbReference type="WBParaSite" id="SMUV_0000755401-mRNA-1">
    <property type="protein sequence ID" value="SMUV_0000755401-mRNA-1"/>
    <property type="gene ID" value="SMUV_0000755401"/>
</dbReference>
<organism evidence="1 2">
    <name type="scientific">Syphacia muris</name>
    <dbReference type="NCBI Taxonomy" id="451379"/>
    <lineage>
        <taxon>Eukaryota</taxon>
        <taxon>Metazoa</taxon>
        <taxon>Ecdysozoa</taxon>
        <taxon>Nematoda</taxon>
        <taxon>Chromadorea</taxon>
        <taxon>Rhabditida</taxon>
        <taxon>Spirurina</taxon>
        <taxon>Oxyuridomorpha</taxon>
        <taxon>Oxyuroidea</taxon>
        <taxon>Oxyuridae</taxon>
        <taxon>Syphacia</taxon>
    </lineage>
</organism>
<accession>A0A0N5AS07</accession>